<evidence type="ECO:0000313" key="3">
    <source>
        <dbReference type="Proteomes" id="UP001597145"/>
    </source>
</evidence>
<keyword evidence="3" id="KW-1185">Reference proteome</keyword>
<evidence type="ECO:0000256" key="1">
    <source>
        <dbReference type="SAM" id="Phobius"/>
    </source>
</evidence>
<keyword evidence="1" id="KW-0812">Transmembrane</keyword>
<protein>
    <submittedName>
        <fullName evidence="2">Uncharacterized protein</fullName>
    </submittedName>
</protein>
<dbReference type="Proteomes" id="UP001597145">
    <property type="component" value="Unassembled WGS sequence"/>
</dbReference>
<proteinExistence type="predicted"/>
<gene>
    <name evidence="2" type="ORF">ACFSCY_37805</name>
</gene>
<keyword evidence="1" id="KW-0472">Membrane</keyword>
<dbReference type="EMBL" id="JBHUCP010000050">
    <property type="protein sequence ID" value="MFD1535179.1"/>
    <property type="molecule type" value="Genomic_DNA"/>
</dbReference>
<comment type="caution">
    <text evidence="2">The sequence shown here is derived from an EMBL/GenBank/DDBJ whole genome shotgun (WGS) entry which is preliminary data.</text>
</comment>
<name>A0ABW4FXM2_9PSEU</name>
<feature type="transmembrane region" description="Helical" evidence="1">
    <location>
        <begin position="9"/>
        <end position="27"/>
    </location>
</feature>
<sequence>MMRSALHNLVRTVHLVLAVALGAYVYVPPTVPTGVLREALMYVGVPLAAISGLYLWKQARVHRLVARG</sequence>
<dbReference type="RefSeq" id="WP_343984439.1">
    <property type="nucleotide sequence ID" value="NZ_BAAAJG010000021.1"/>
</dbReference>
<reference evidence="3" key="1">
    <citation type="journal article" date="2019" name="Int. J. Syst. Evol. Microbiol.">
        <title>The Global Catalogue of Microorganisms (GCM) 10K type strain sequencing project: providing services to taxonomists for standard genome sequencing and annotation.</title>
        <authorList>
            <consortium name="The Broad Institute Genomics Platform"/>
            <consortium name="The Broad Institute Genome Sequencing Center for Infectious Disease"/>
            <person name="Wu L."/>
            <person name="Ma J."/>
        </authorList>
    </citation>
    <scope>NUCLEOTIDE SEQUENCE [LARGE SCALE GENOMIC DNA]</scope>
    <source>
        <strain evidence="3">JCM 12165</strain>
    </source>
</reference>
<feature type="transmembrane region" description="Helical" evidence="1">
    <location>
        <begin position="39"/>
        <end position="56"/>
    </location>
</feature>
<organism evidence="2 3">
    <name type="scientific">Pseudonocardia aurantiaca</name>
    <dbReference type="NCBI Taxonomy" id="75290"/>
    <lineage>
        <taxon>Bacteria</taxon>
        <taxon>Bacillati</taxon>
        <taxon>Actinomycetota</taxon>
        <taxon>Actinomycetes</taxon>
        <taxon>Pseudonocardiales</taxon>
        <taxon>Pseudonocardiaceae</taxon>
        <taxon>Pseudonocardia</taxon>
    </lineage>
</organism>
<accession>A0ABW4FXM2</accession>
<keyword evidence="1" id="KW-1133">Transmembrane helix</keyword>
<evidence type="ECO:0000313" key="2">
    <source>
        <dbReference type="EMBL" id="MFD1535179.1"/>
    </source>
</evidence>